<dbReference type="EMBL" id="LN650648">
    <property type="protein sequence ID" value="CEI71863.1"/>
    <property type="molecule type" value="Genomic_DNA"/>
</dbReference>
<dbReference type="InterPro" id="IPR003749">
    <property type="entry name" value="ThiS/MoaD-like"/>
</dbReference>
<dbReference type="KEGG" id="rhom:FRIFI_0315"/>
<accession>A0A2P2BNA0</accession>
<protein>
    <submittedName>
        <fullName evidence="1">Molybdopterin synthase/thiamin biosynthesis sulphur carrier, beta-grasp</fullName>
    </submittedName>
</protein>
<dbReference type="SUPFAM" id="SSF54285">
    <property type="entry name" value="MoaD/ThiS"/>
    <property type="match status" value="1"/>
</dbReference>
<dbReference type="Pfam" id="PF02597">
    <property type="entry name" value="ThiS"/>
    <property type="match status" value="1"/>
</dbReference>
<dbReference type="InterPro" id="IPR012675">
    <property type="entry name" value="Beta-grasp_dom_sf"/>
</dbReference>
<reference evidence="1 2" key="1">
    <citation type="submission" date="2014-09" db="EMBL/GenBank/DDBJ databases">
        <authorList>
            <person name="Hornung B.V."/>
        </authorList>
    </citation>
    <scope>NUCLEOTIDE SEQUENCE [LARGE SCALE GENOMIC DNA]</scope>
    <source>
        <strain evidence="1 2">FRIFI</strain>
    </source>
</reference>
<keyword evidence="2" id="KW-1185">Reference proteome</keyword>
<dbReference type="CDD" id="cd00565">
    <property type="entry name" value="Ubl_ThiS"/>
    <property type="match status" value="1"/>
</dbReference>
<name>A0A2P2BNA0_9FIRM</name>
<dbReference type="InterPro" id="IPR016155">
    <property type="entry name" value="Mopterin_synth/thiamin_S_b"/>
</dbReference>
<dbReference type="Gene3D" id="3.10.20.30">
    <property type="match status" value="1"/>
</dbReference>
<dbReference type="RefSeq" id="WP_166504821.1">
    <property type="nucleotide sequence ID" value="NZ_JAKNTL010000002.1"/>
</dbReference>
<evidence type="ECO:0000313" key="1">
    <source>
        <dbReference type="EMBL" id="CEI71863.1"/>
    </source>
</evidence>
<sequence length="64" mass="7323">MKVNGEEFEFKSDMTISKLLEDIGVKKDSVVVEINLNIIENNQYDSYILREEDVIEVIRFVGGG</sequence>
<gene>
    <name evidence="1" type="ORF">FRIFI_0315</name>
</gene>
<dbReference type="PANTHER" id="PTHR34472:SF1">
    <property type="entry name" value="SULFUR CARRIER PROTEIN THIS"/>
    <property type="match status" value="1"/>
</dbReference>
<evidence type="ECO:0000313" key="2">
    <source>
        <dbReference type="Proteomes" id="UP000245695"/>
    </source>
</evidence>
<dbReference type="InterPro" id="IPR010035">
    <property type="entry name" value="Thi_S"/>
</dbReference>
<proteinExistence type="predicted"/>
<dbReference type="PANTHER" id="PTHR34472">
    <property type="entry name" value="SULFUR CARRIER PROTEIN THIS"/>
    <property type="match status" value="1"/>
</dbReference>
<organism evidence="1 2">
    <name type="scientific">Romboutsia hominis</name>
    <dbReference type="NCBI Taxonomy" id="1507512"/>
    <lineage>
        <taxon>Bacteria</taxon>
        <taxon>Bacillati</taxon>
        <taxon>Bacillota</taxon>
        <taxon>Clostridia</taxon>
        <taxon>Peptostreptococcales</taxon>
        <taxon>Peptostreptococcaceae</taxon>
        <taxon>Romboutsia</taxon>
    </lineage>
</organism>
<dbReference type="NCBIfam" id="TIGR01683">
    <property type="entry name" value="thiS"/>
    <property type="match status" value="1"/>
</dbReference>
<dbReference type="Proteomes" id="UP000245695">
    <property type="component" value="Chromosome 1"/>
</dbReference>
<dbReference type="AlphaFoldDB" id="A0A2P2BNA0"/>